<feature type="compositionally biased region" description="Basic and acidic residues" evidence="1">
    <location>
        <begin position="228"/>
        <end position="241"/>
    </location>
</feature>
<evidence type="ECO:0000256" key="1">
    <source>
        <dbReference type="SAM" id="MobiDB-lite"/>
    </source>
</evidence>
<dbReference type="PROSITE" id="PS50172">
    <property type="entry name" value="BRCT"/>
    <property type="match status" value="1"/>
</dbReference>
<comment type="caution">
    <text evidence="4">The sequence shown here is derived from an EMBL/GenBank/DDBJ whole genome shotgun (WGS) entry which is preliminary data.</text>
</comment>
<feature type="region of interest" description="Disordered" evidence="1">
    <location>
        <begin position="228"/>
        <end position="248"/>
    </location>
</feature>
<dbReference type="EMBL" id="LCZI01000669">
    <property type="protein sequence ID" value="KKZ65360.1"/>
    <property type="molecule type" value="Genomic_DNA"/>
</dbReference>
<feature type="compositionally biased region" description="Low complexity" evidence="1">
    <location>
        <begin position="265"/>
        <end position="278"/>
    </location>
</feature>
<dbReference type="VEuPathDB" id="FungiDB:EMCG_01289"/>
<dbReference type="Proteomes" id="UP000034164">
    <property type="component" value="Unassembled WGS sequence"/>
</dbReference>
<dbReference type="Pfam" id="PF05406">
    <property type="entry name" value="WGR"/>
    <property type="match status" value="1"/>
</dbReference>
<dbReference type="CDD" id="cd17731">
    <property type="entry name" value="BRCT_TopBP1_rpt2_like"/>
    <property type="match status" value="1"/>
</dbReference>
<protein>
    <submittedName>
        <fullName evidence="4">Uncharacterized protein</fullName>
    </submittedName>
</protein>
<evidence type="ECO:0000313" key="4">
    <source>
        <dbReference type="EMBL" id="KKZ65360.1"/>
    </source>
</evidence>
<feature type="domain" description="BRCT" evidence="2">
    <location>
        <begin position="1"/>
        <end position="94"/>
    </location>
</feature>
<reference evidence="5" key="1">
    <citation type="journal article" date="2015" name="PLoS Genet.">
        <title>The dynamic genome and transcriptome of the human fungal pathogen Blastomyces and close relative Emmonsia.</title>
        <authorList>
            <person name="Munoz J.F."/>
            <person name="Gauthier G.M."/>
            <person name="Desjardins C.A."/>
            <person name="Gallo J.E."/>
            <person name="Holder J."/>
            <person name="Sullivan T.D."/>
            <person name="Marty A.J."/>
            <person name="Carmen J.C."/>
            <person name="Chen Z."/>
            <person name="Ding L."/>
            <person name="Gujja S."/>
            <person name="Magrini V."/>
            <person name="Misas E."/>
            <person name="Mitreva M."/>
            <person name="Priest M."/>
            <person name="Saif S."/>
            <person name="Whiston E.A."/>
            <person name="Young S."/>
            <person name="Zeng Q."/>
            <person name="Goldman W.E."/>
            <person name="Mardis E.R."/>
            <person name="Taylor J.W."/>
            <person name="McEwen J.G."/>
            <person name="Clay O.K."/>
            <person name="Klein B.S."/>
            <person name="Cuomo C.A."/>
        </authorList>
    </citation>
    <scope>NUCLEOTIDE SEQUENCE [LARGE SCALE GENOMIC DNA]</scope>
    <source>
        <strain evidence="5">UAMH 3008</strain>
    </source>
</reference>
<dbReference type="InterPro" id="IPR036420">
    <property type="entry name" value="BRCT_dom_sf"/>
</dbReference>
<name>A0A0G2I541_9EURO</name>
<dbReference type="AlphaFoldDB" id="A0A0G2I541"/>
<accession>A0A0G2I541</accession>
<dbReference type="SUPFAM" id="SSF142921">
    <property type="entry name" value="WGR domain-like"/>
    <property type="match status" value="1"/>
</dbReference>
<dbReference type="InterPro" id="IPR008893">
    <property type="entry name" value="WGR_domain"/>
</dbReference>
<dbReference type="InterPro" id="IPR001357">
    <property type="entry name" value="BRCT_dom"/>
</dbReference>
<organism evidence="4 5">
    <name type="scientific">[Emmonsia] crescens</name>
    <dbReference type="NCBI Taxonomy" id="73230"/>
    <lineage>
        <taxon>Eukaryota</taxon>
        <taxon>Fungi</taxon>
        <taxon>Dikarya</taxon>
        <taxon>Ascomycota</taxon>
        <taxon>Pezizomycotina</taxon>
        <taxon>Eurotiomycetes</taxon>
        <taxon>Eurotiomycetidae</taxon>
        <taxon>Onygenales</taxon>
        <taxon>Ajellomycetaceae</taxon>
        <taxon>Emergomyces</taxon>
    </lineage>
</organism>
<dbReference type="SMART" id="SM00292">
    <property type="entry name" value="BRCT"/>
    <property type="match status" value="1"/>
</dbReference>
<dbReference type="Pfam" id="PF16589">
    <property type="entry name" value="BRCT_2"/>
    <property type="match status" value="1"/>
</dbReference>
<evidence type="ECO:0000259" key="3">
    <source>
        <dbReference type="PROSITE" id="PS51977"/>
    </source>
</evidence>
<sequence length="296" mass="33676">MGKTFRNINISLAGDFGPLTEKIKQWVEANGGNFSKQLEKDVTTHLITTKDAFQKRNAAVQQARKMKGLKIVKLEWLEDSLLSNNRRPKREKEYLWYQTRGTGKRYTVKKTNTTKNMDTVVADGTKKQQRNRGLGNEVDGHIFTDSEGFRYLVTLVRPLEDGKFKEKHTLQLYESDLKPHTYATFVKYTRVGRTGSSLLAPTESTWETAFRPFTNFFKAKCGKQWEKRMDGTEPSPQKDEEGCALPPSENWFRYEPQIVRPTSLGKSNSVTSSFGSGSRIMEPTRSEIAASDGPSI</sequence>
<dbReference type="Gene3D" id="3.40.50.10190">
    <property type="entry name" value="BRCT domain"/>
    <property type="match status" value="1"/>
</dbReference>
<dbReference type="InterPro" id="IPR036930">
    <property type="entry name" value="WGR_dom_sf"/>
</dbReference>
<dbReference type="OrthoDB" id="342264at2759"/>
<evidence type="ECO:0000259" key="2">
    <source>
        <dbReference type="PROSITE" id="PS50172"/>
    </source>
</evidence>
<feature type="domain" description="WGR" evidence="3">
    <location>
        <begin position="139"/>
        <end position="239"/>
    </location>
</feature>
<dbReference type="InterPro" id="IPR059215">
    <property type="entry name" value="BRCT2_TopBP1-like"/>
</dbReference>
<evidence type="ECO:0000313" key="5">
    <source>
        <dbReference type="Proteomes" id="UP000034164"/>
    </source>
</evidence>
<dbReference type="SUPFAM" id="SSF52113">
    <property type="entry name" value="BRCT domain"/>
    <property type="match status" value="1"/>
</dbReference>
<proteinExistence type="predicted"/>
<gene>
    <name evidence="4" type="ORF">EMCG_01289</name>
</gene>
<dbReference type="PROSITE" id="PS51977">
    <property type="entry name" value="WGR"/>
    <property type="match status" value="1"/>
</dbReference>
<feature type="region of interest" description="Disordered" evidence="1">
    <location>
        <begin position="263"/>
        <end position="296"/>
    </location>
</feature>